<dbReference type="GO" id="GO:0004368">
    <property type="term" value="F:glycerol-3-phosphate dehydrogenase (quinone) activity"/>
    <property type="evidence" value="ECO:0007669"/>
    <property type="project" value="UniProtKB-EC"/>
</dbReference>
<evidence type="ECO:0000256" key="2">
    <source>
        <dbReference type="ARBA" id="ARBA00004977"/>
    </source>
</evidence>
<proteinExistence type="inferred from homology"/>
<accession>A0A8X8IB05</accession>
<dbReference type="Gene3D" id="3.30.9.10">
    <property type="entry name" value="D-Amino Acid Oxidase, subunit A, domain 2"/>
    <property type="match status" value="1"/>
</dbReference>
<dbReference type="Gene3D" id="1.10.8.870">
    <property type="entry name" value="Alpha-glycerophosphate oxidase, cap domain"/>
    <property type="match status" value="1"/>
</dbReference>
<comment type="catalytic activity">
    <reaction evidence="8 9">
        <text>a quinone + sn-glycerol 3-phosphate = dihydroxyacetone phosphate + a quinol</text>
        <dbReference type="Rhea" id="RHEA:18977"/>
        <dbReference type="ChEBI" id="CHEBI:24646"/>
        <dbReference type="ChEBI" id="CHEBI:57597"/>
        <dbReference type="ChEBI" id="CHEBI:57642"/>
        <dbReference type="ChEBI" id="CHEBI:132124"/>
        <dbReference type="EC" id="1.1.5.3"/>
    </reaction>
</comment>
<dbReference type="InterPro" id="IPR031656">
    <property type="entry name" value="DAO_C"/>
</dbReference>
<dbReference type="GO" id="GO:0009331">
    <property type="term" value="C:glycerol-3-phosphate dehydrogenase (FAD) complex"/>
    <property type="evidence" value="ECO:0007669"/>
    <property type="project" value="UniProtKB-UniRule"/>
</dbReference>
<dbReference type="Proteomes" id="UP000825179">
    <property type="component" value="Chromosome"/>
</dbReference>
<keyword evidence="6" id="KW-0274">FAD</keyword>
<keyword evidence="4 9" id="KW-0285">Flavoprotein</keyword>
<feature type="domain" description="FAD dependent oxidoreductase" evidence="10">
    <location>
        <begin position="26"/>
        <end position="352"/>
    </location>
</feature>
<evidence type="ECO:0000256" key="3">
    <source>
        <dbReference type="ARBA" id="ARBA00007330"/>
    </source>
</evidence>
<evidence type="ECO:0000256" key="7">
    <source>
        <dbReference type="ARBA" id="ARBA00023002"/>
    </source>
</evidence>
<dbReference type="SUPFAM" id="SSF51905">
    <property type="entry name" value="FAD/NAD(P)-binding domain"/>
    <property type="match status" value="1"/>
</dbReference>
<dbReference type="InterPro" id="IPR000447">
    <property type="entry name" value="G3P_DH_FAD-dep"/>
</dbReference>
<comment type="similarity">
    <text evidence="3 9">Belongs to the FAD-dependent glycerol-3-phosphate dehydrogenase family.</text>
</comment>
<dbReference type="GO" id="GO:0006071">
    <property type="term" value="P:glycerol metabolic process"/>
    <property type="evidence" value="ECO:0007669"/>
    <property type="project" value="UniProtKB-KW"/>
</dbReference>
<evidence type="ECO:0000259" key="11">
    <source>
        <dbReference type="Pfam" id="PF16901"/>
    </source>
</evidence>
<keyword evidence="13" id="KW-1185">Reference proteome</keyword>
<dbReference type="PANTHER" id="PTHR11985">
    <property type="entry name" value="GLYCEROL-3-PHOSPHATE DEHYDROGENASE"/>
    <property type="match status" value="1"/>
</dbReference>
<dbReference type="Pfam" id="PF01266">
    <property type="entry name" value="DAO"/>
    <property type="match status" value="1"/>
</dbReference>
<evidence type="ECO:0000256" key="6">
    <source>
        <dbReference type="ARBA" id="ARBA00022827"/>
    </source>
</evidence>
<dbReference type="AlphaFoldDB" id="A0A8X8IB05"/>
<dbReference type="PROSITE" id="PS00977">
    <property type="entry name" value="FAD_G3PDH_1"/>
    <property type="match status" value="1"/>
</dbReference>
<evidence type="ECO:0000256" key="1">
    <source>
        <dbReference type="ARBA" id="ARBA00001974"/>
    </source>
</evidence>
<organism evidence="12 13">
    <name type="scientific">Caldalkalibacillus thermarum (strain TA2.A1)</name>
    <dbReference type="NCBI Taxonomy" id="986075"/>
    <lineage>
        <taxon>Bacteria</taxon>
        <taxon>Bacillati</taxon>
        <taxon>Bacillota</taxon>
        <taxon>Bacilli</taxon>
        <taxon>Bacillales</taxon>
        <taxon>Bacillaceae</taxon>
        <taxon>Caldalkalibacillus</taxon>
    </lineage>
</organism>
<keyword evidence="5" id="KW-0319">Glycerol metabolism</keyword>
<sequence length="543" mass="60370">MGKEKLAFSRDNRSTMLERMAGEPLDLLVIGGGITGCGIALDATLRGLRVGLIEMQDFAAGTSSRSTKLIHGGLRYLKQGEIGLVREVGRERAILYRNAPHVVIPEPMLLPLVEGGTYGRLATSFGLWLYDRLAGVEKSERRVMLNKEETLAREPLLKKDGLKGSGLYVEYRTDDARLTLEVIKSAVEQGALAVNYAEATEFIYDQGKLIGVAVTDRVEQREYTIYAAKIVNATGPWVDQLRRKDNSLKGKRLHLTKGVHIVVDQSRFPLRQAVYFDVPDGRMVFAIPRDGKTYIGTTDTDYQGDLAHPPVDEEDITYLLEAANAMFPTIGLTRDDVESHWAGLRPLIHEDGKSPSELSRKDEIFRSESGLITIAGGKLTGFRKMAERVVDLVVRELEQETGRTFLPCQTATQVLSGGQVGGTEGWPGFVQKHVQELAALNVEKEQAEKLVHRYGSNIRHIIGYLKRMGVQEPEVVVLDPAEGKQHIDPVLKAELCYCVQHEMAVYAEDYLIRRTGAAYFDKDTYVALYPVVNELLNPPSLSC</sequence>
<evidence type="ECO:0000313" key="12">
    <source>
        <dbReference type="EMBL" id="QZT34858.1"/>
    </source>
</evidence>
<dbReference type="RefSeq" id="WP_222823102.1">
    <property type="nucleotide sequence ID" value="NZ_CP082237.1"/>
</dbReference>
<dbReference type="PRINTS" id="PR01001">
    <property type="entry name" value="FADG3PDH"/>
</dbReference>
<dbReference type="Pfam" id="PF16901">
    <property type="entry name" value="DAO_C"/>
    <property type="match status" value="1"/>
</dbReference>
<protein>
    <recommendedName>
        <fullName evidence="9">Glycerol-3-phosphate dehydrogenase</fullName>
        <ecNumber evidence="9">1.1.5.3</ecNumber>
    </recommendedName>
</protein>
<comment type="pathway">
    <text evidence="2">Polyol metabolism; glycerol degradation via glycerol kinase pathway; glycerone phosphate from sn-glycerol 3-phosphate (aerobic route): step 1/1.</text>
</comment>
<keyword evidence="7 9" id="KW-0560">Oxidoreductase</keyword>
<reference evidence="12 13" key="1">
    <citation type="journal article" date="2020" name="Extremophiles">
        <title>Genomic analysis of Caldalkalibacillus thermarum TA2.A1 reveals aerobic alkaliphilic metabolism and evolutionary hallmarks linking alkaliphilic bacteria and plant life.</title>
        <authorList>
            <person name="de Jong S.I."/>
            <person name="van den Broek M.A."/>
            <person name="Merkel A.Y."/>
            <person name="de la Torre Cortes P."/>
            <person name="Kalamorz F."/>
            <person name="Cook G.M."/>
            <person name="van Loosdrecht M.C.M."/>
            <person name="McMillan D.G.G."/>
        </authorList>
    </citation>
    <scope>NUCLEOTIDE SEQUENCE [LARGE SCALE GENOMIC DNA]</scope>
    <source>
        <strain evidence="12 13">TA2.A1</strain>
    </source>
</reference>
<dbReference type="InterPro" id="IPR036188">
    <property type="entry name" value="FAD/NAD-bd_sf"/>
</dbReference>
<evidence type="ECO:0000256" key="4">
    <source>
        <dbReference type="ARBA" id="ARBA00022630"/>
    </source>
</evidence>
<dbReference type="EMBL" id="CP082237">
    <property type="protein sequence ID" value="QZT34858.1"/>
    <property type="molecule type" value="Genomic_DNA"/>
</dbReference>
<evidence type="ECO:0000313" key="13">
    <source>
        <dbReference type="Proteomes" id="UP000825179"/>
    </source>
</evidence>
<dbReference type="GO" id="GO:0046168">
    <property type="term" value="P:glycerol-3-phosphate catabolic process"/>
    <property type="evidence" value="ECO:0007669"/>
    <property type="project" value="TreeGrafter"/>
</dbReference>
<evidence type="ECO:0000259" key="10">
    <source>
        <dbReference type="Pfam" id="PF01266"/>
    </source>
</evidence>
<gene>
    <name evidence="12" type="ORF">HUR95_06300</name>
</gene>
<dbReference type="EC" id="1.1.5.3" evidence="9"/>
<dbReference type="InterPro" id="IPR006076">
    <property type="entry name" value="FAD-dep_OxRdtase"/>
</dbReference>
<dbReference type="PANTHER" id="PTHR11985:SF35">
    <property type="entry name" value="ANAEROBIC GLYCEROL-3-PHOSPHATE DEHYDROGENASE SUBUNIT A"/>
    <property type="match status" value="1"/>
</dbReference>
<evidence type="ECO:0000256" key="8">
    <source>
        <dbReference type="ARBA" id="ARBA00049055"/>
    </source>
</evidence>
<evidence type="ECO:0000256" key="9">
    <source>
        <dbReference type="RuleBase" id="RU361217"/>
    </source>
</evidence>
<dbReference type="InterPro" id="IPR038299">
    <property type="entry name" value="DAO_C_sf"/>
</dbReference>
<feature type="domain" description="Alpha-glycerophosphate oxidase C-terminal" evidence="11">
    <location>
        <begin position="408"/>
        <end position="537"/>
    </location>
</feature>
<dbReference type="KEGG" id="cthu:HUR95_06300"/>
<name>A0A8X8IB05_CALTT</name>
<dbReference type="Gene3D" id="3.50.50.60">
    <property type="entry name" value="FAD/NAD(P)-binding domain"/>
    <property type="match status" value="1"/>
</dbReference>
<evidence type="ECO:0000256" key="5">
    <source>
        <dbReference type="ARBA" id="ARBA00022798"/>
    </source>
</evidence>
<comment type="cofactor">
    <cofactor evidence="1 9">
        <name>FAD</name>
        <dbReference type="ChEBI" id="CHEBI:57692"/>
    </cofactor>
</comment>